<feature type="region of interest" description="Disordered" evidence="1">
    <location>
        <begin position="1"/>
        <end position="44"/>
    </location>
</feature>
<reference evidence="2 3" key="1">
    <citation type="journal article" date="2018" name="IMA Fungus">
        <title>IMA Genome-F 9: Draft genome sequence of Annulohypoxylon stygium, Aspergillus mulundensis, Berkeleyomyces basicola (syn. Thielaviopsis basicola), Ceratocystis smalleyi, two Cercospora beticola strains, Coleophoma cylindrospora, Fusarium fracticaudum, Phialophora cf. hyalina, and Morchella septimelata.</title>
        <authorList>
            <person name="Wingfield B.D."/>
            <person name="Bills G.F."/>
            <person name="Dong Y."/>
            <person name="Huang W."/>
            <person name="Nel W.J."/>
            <person name="Swalarsk-Parry B.S."/>
            <person name="Vaghefi N."/>
            <person name="Wilken P.M."/>
            <person name="An Z."/>
            <person name="de Beer Z.W."/>
            <person name="De Vos L."/>
            <person name="Chen L."/>
            <person name="Duong T.A."/>
            <person name="Gao Y."/>
            <person name="Hammerbacher A."/>
            <person name="Kikkert J.R."/>
            <person name="Li Y."/>
            <person name="Li H."/>
            <person name="Li K."/>
            <person name="Li Q."/>
            <person name="Liu X."/>
            <person name="Ma X."/>
            <person name="Naidoo K."/>
            <person name="Pethybridge S.J."/>
            <person name="Sun J."/>
            <person name="Steenkamp E.T."/>
            <person name="van der Nest M.A."/>
            <person name="van Wyk S."/>
            <person name="Wingfield M.J."/>
            <person name="Xiong C."/>
            <person name="Yue Q."/>
            <person name="Zhang X."/>
        </authorList>
    </citation>
    <scope>NUCLEOTIDE SEQUENCE [LARGE SCALE GENOMIC DNA]</scope>
    <source>
        <strain evidence="2 3">BP 5553</strain>
    </source>
</reference>
<protein>
    <submittedName>
        <fullName evidence="2">Uncharacterized protein</fullName>
    </submittedName>
</protein>
<dbReference type="GeneID" id="43601964"/>
<feature type="compositionally biased region" description="Basic and acidic residues" evidence="1">
    <location>
        <begin position="100"/>
        <end position="112"/>
    </location>
</feature>
<dbReference type="AlphaFoldDB" id="A0A370TDX2"/>
<comment type="caution">
    <text evidence="2">The sequence shown here is derived from an EMBL/GenBank/DDBJ whole genome shotgun (WGS) entry which is preliminary data.</text>
</comment>
<evidence type="ECO:0000256" key="1">
    <source>
        <dbReference type="SAM" id="MobiDB-lite"/>
    </source>
</evidence>
<feature type="compositionally biased region" description="Polar residues" evidence="1">
    <location>
        <begin position="13"/>
        <end position="26"/>
    </location>
</feature>
<feature type="region of interest" description="Disordered" evidence="1">
    <location>
        <begin position="73"/>
        <end position="112"/>
    </location>
</feature>
<keyword evidence="3" id="KW-1185">Reference proteome</keyword>
<dbReference type="EMBL" id="NPIC01000010">
    <property type="protein sequence ID" value="RDL32659.1"/>
    <property type="molecule type" value="Genomic_DNA"/>
</dbReference>
<gene>
    <name evidence="2" type="ORF">BP5553_09115</name>
</gene>
<dbReference type="OrthoDB" id="3541821at2759"/>
<evidence type="ECO:0000313" key="3">
    <source>
        <dbReference type="Proteomes" id="UP000254866"/>
    </source>
</evidence>
<proteinExistence type="predicted"/>
<dbReference type="STRING" id="2656787.A0A370TDX2"/>
<organism evidence="2 3">
    <name type="scientific">Venustampulla echinocandica</name>
    <dbReference type="NCBI Taxonomy" id="2656787"/>
    <lineage>
        <taxon>Eukaryota</taxon>
        <taxon>Fungi</taxon>
        <taxon>Dikarya</taxon>
        <taxon>Ascomycota</taxon>
        <taxon>Pezizomycotina</taxon>
        <taxon>Leotiomycetes</taxon>
        <taxon>Helotiales</taxon>
        <taxon>Pleuroascaceae</taxon>
        <taxon>Venustampulla</taxon>
    </lineage>
</organism>
<accession>A0A370TDX2</accession>
<dbReference type="Proteomes" id="UP000254866">
    <property type="component" value="Unassembled WGS sequence"/>
</dbReference>
<feature type="compositionally biased region" description="Low complexity" evidence="1">
    <location>
        <begin position="31"/>
        <end position="43"/>
    </location>
</feature>
<sequence>MDSFPDSEPYARTANSTRNSYASTTGHSDRASNSSRSSYGSISELATVTSQKSNIFRTDGLDRISSFSRTAYSFSPSSVASSPQTLSPENDDPMNLPRDQGSRKEDGAQALKDPKEVQNIICVAFGAFDRYYMAWEDKDGQFHQESHKLPEKLHTWLFPPDGSTRNFETLQVSLGSNDEFFASDKFEKISSRDSSHPISTSESIEEVPPSARLTRTKAHTISSSIPEELLKRLDYKPATPKLERRKTDLFTRIDLKQETPRVQRRRSIIIGGAPIQHSWENKKALPRLRTQGTYQIDLERIKYVDVGVQTEDMHFGEREPPIAEFSYYGYVEPRNPVSIGSMQDFCRTHQYSLGDALRYV</sequence>
<evidence type="ECO:0000313" key="2">
    <source>
        <dbReference type="EMBL" id="RDL32659.1"/>
    </source>
</evidence>
<feature type="compositionally biased region" description="Low complexity" evidence="1">
    <location>
        <begin position="73"/>
        <end position="88"/>
    </location>
</feature>
<dbReference type="RefSeq" id="XP_031866381.1">
    <property type="nucleotide sequence ID" value="XM_032017738.1"/>
</dbReference>
<name>A0A370TDX2_9HELO</name>